<comment type="caution">
    <text evidence="3">The sequence shown here is derived from an EMBL/GenBank/DDBJ whole genome shotgun (WGS) entry which is preliminary data.</text>
</comment>
<evidence type="ECO:0000313" key="3">
    <source>
        <dbReference type="EMBL" id="EDM26511.1"/>
    </source>
</evidence>
<feature type="chain" id="PRO_5002692440" evidence="2">
    <location>
        <begin position="19"/>
        <end position="246"/>
    </location>
</feature>
<protein>
    <submittedName>
        <fullName evidence="3">Uncharacterized protein</fullName>
    </submittedName>
</protein>
<evidence type="ECO:0000256" key="1">
    <source>
        <dbReference type="SAM" id="Coils"/>
    </source>
</evidence>
<dbReference type="EMBL" id="ABCK01000016">
    <property type="protein sequence ID" value="EDM26511.1"/>
    <property type="molecule type" value="Genomic_DNA"/>
</dbReference>
<dbReference type="InterPro" id="IPR016866">
    <property type="entry name" value="UCP028069"/>
</dbReference>
<dbReference type="Pfam" id="PF11932">
    <property type="entry name" value="DUF3450"/>
    <property type="match status" value="1"/>
</dbReference>
<dbReference type="Proteomes" id="UP000004947">
    <property type="component" value="Unassembled WGS sequence"/>
</dbReference>
<keyword evidence="1" id="KW-0175">Coiled coil</keyword>
<accession>A6DPL5</accession>
<dbReference type="RefSeq" id="WP_007279797.1">
    <property type="nucleotide sequence ID" value="NZ_ABCK01000016.1"/>
</dbReference>
<gene>
    <name evidence="3" type="ORF">LNTAR_06034</name>
</gene>
<name>A6DPL5_9BACT</name>
<evidence type="ECO:0000256" key="2">
    <source>
        <dbReference type="SAM" id="SignalP"/>
    </source>
</evidence>
<proteinExistence type="predicted"/>
<dbReference type="AlphaFoldDB" id="A6DPL5"/>
<dbReference type="STRING" id="313628.LNTAR_06034"/>
<evidence type="ECO:0000313" key="4">
    <source>
        <dbReference type="Proteomes" id="UP000004947"/>
    </source>
</evidence>
<feature type="signal peptide" evidence="2">
    <location>
        <begin position="1"/>
        <end position="18"/>
    </location>
</feature>
<organism evidence="3 4">
    <name type="scientific">Lentisphaera araneosa HTCC2155</name>
    <dbReference type="NCBI Taxonomy" id="313628"/>
    <lineage>
        <taxon>Bacteria</taxon>
        <taxon>Pseudomonadati</taxon>
        <taxon>Lentisphaerota</taxon>
        <taxon>Lentisphaeria</taxon>
        <taxon>Lentisphaerales</taxon>
        <taxon>Lentisphaeraceae</taxon>
        <taxon>Lentisphaera</taxon>
    </lineage>
</organism>
<sequence>MKKLWLTLACLCSLILTAKDLTQKDMLELIKKTNEIELQIQNEELNWKEESQVLKLQITLLSKQIEVAKNDKSKKQELLKKLQTLLLDAKSKKAQLVKSKVSYESLLQQYKNDLLQTWHPHLPQGLQVLLNGERAELEKDHALTQSLEDIQVYTQAYLELQSKLHLVTETHVIEGKEWQVSCLYIGTAQGYFLNKDKSLCGSLTFAKGKWHASAELAMLKEITSAFSQYDREGRPELVKLKLGGVH</sequence>
<keyword evidence="4" id="KW-1185">Reference proteome</keyword>
<feature type="coiled-coil region" evidence="1">
    <location>
        <begin position="65"/>
        <end position="95"/>
    </location>
</feature>
<reference evidence="3 4" key="1">
    <citation type="journal article" date="2010" name="J. Bacteriol.">
        <title>Genome sequence of Lentisphaera araneosa HTCC2155T, the type species of the order Lentisphaerales in the phylum Lentisphaerae.</title>
        <authorList>
            <person name="Thrash J.C."/>
            <person name="Cho J.C."/>
            <person name="Vergin K.L."/>
            <person name="Morris R.M."/>
            <person name="Giovannoni S.J."/>
        </authorList>
    </citation>
    <scope>NUCLEOTIDE SEQUENCE [LARGE SCALE GENOMIC DNA]</scope>
    <source>
        <strain evidence="3 4">HTCC2155</strain>
    </source>
</reference>
<keyword evidence="2" id="KW-0732">Signal</keyword>